<keyword evidence="2" id="KW-0255">Endonuclease</keyword>
<evidence type="ECO:0000313" key="2">
    <source>
        <dbReference type="EMBL" id="QEK50674.1"/>
    </source>
</evidence>
<sequence>MQETLNKYLYALSKLKRGSTPYGLAPHKPILLISIIELIDKGILTENKVYINADLVGTFKENWQLLVNTLNQADFTQPFYYLQSDKAAGKPFWFLLPHPGCQINAHIKSVNTLAASVAYGSFNEELYLLLSNPVSRQLIKEKLLTTYFPLTQQKLQSQAKEAGYLHQLEDYVLNEPQARYKTIKIETEEDVFVRNGLFKKLIPKAYNSTCSFTGMKLTSIYGHHFIDACHIIPFSLTHDDQISNGIALCPNMHRAFDRGLLSVDENYKLLVSPAIIEDAEHVYSITKLEGKQIHLPSGERYYPAQDNLKWHRENIFKGKS</sequence>
<dbReference type="KEGG" id="pej:FYC62_02595"/>
<dbReference type="PIRSF" id="PIRSF030850">
    <property type="entry name" value="UCP030850"/>
    <property type="match status" value="1"/>
</dbReference>
<keyword evidence="2" id="KW-0378">Hydrolase</keyword>
<protein>
    <submittedName>
        <fullName evidence="2">Restriction endonuclease</fullName>
    </submittedName>
</protein>
<dbReference type="Proteomes" id="UP000323653">
    <property type="component" value="Chromosome"/>
</dbReference>
<organism evidence="2 3">
    <name type="scientific">Pedobacter aquae</name>
    <dbReference type="NCBI Taxonomy" id="2605747"/>
    <lineage>
        <taxon>Bacteria</taxon>
        <taxon>Pseudomonadati</taxon>
        <taxon>Bacteroidota</taxon>
        <taxon>Sphingobacteriia</taxon>
        <taxon>Sphingobacteriales</taxon>
        <taxon>Sphingobacteriaceae</taxon>
        <taxon>Pedobacter</taxon>
    </lineage>
</organism>
<keyword evidence="3" id="KW-1185">Reference proteome</keyword>
<dbReference type="InterPro" id="IPR011396">
    <property type="entry name" value="PT_DNA_restrict"/>
</dbReference>
<dbReference type="GO" id="GO:0004519">
    <property type="term" value="F:endonuclease activity"/>
    <property type="evidence" value="ECO:0007669"/>
    <property type="project" value="UniProtKB-KW"/>
</dbReference>
<accession>A0A5C0VI30</accession>
<proteinExistence type="predicted"/>
<dbReference type="Pfam" id="PF13391">
    <property type="entry name" value="HNH_2"/>
    <property type="match status" value="1"/>
</dbReference>
<name>A0A5C0VI30_9SPHI</name>
<evidence type="ECO:0000313" key="3">
    <source>
        <dbReference type="Proteomes" id="UP000323653"/>
    </source>
</evidence>
<evidence type="ECO:0000259" key="1">
    <source>
        <dbReference type="Pfam" id="PF13391"/>
    </source>
</evidence>
<gene>
    <name evidence="2" type="ORF">FYC62_02595</name>
</gene>
<dbReference type="RefSeq" id="WP_149073798.1">
    <property type="nucleotide sequence ID" value="NZ_CP043329.1"/>
</dbReference>
<feature type="domain" description="HNH nuclease" evidence="1">
    <location>
        <begin position="210"/>
        <end position="264"/>
    </location>
</feature>
<dbReference type="AlphaFoldDB" id="A0A5C0VI30"/>
<keyword evidence="2" id="KW-0540">Nuclease</keyword>
<dbReference type="InterPro" id="IPR003615">
    <property type="entry name" value="HNH_nuc"/>
</dbReference>
<reference evidence="2 3" key="1">
    <citation type="submission" date="2019-08" db="EMBL/GenBank/DDBJ databases">
        <title>Pedobacter sp. nov., isolated from Han river, South Korea.</title>
        <authorList>
            <person name="Lee D.-H."/>
            <person name="Kim Y.-S."/>
            <person name="Hwang E.-M."/>
            <person name="Le Tran T.C."/>
            <person name="Cha C.-J."/>
        </authorList>
    </citation>
    <scope>NUCLEOTIDE SEQUENCE [LARGE SCALE GENOMIC DNA]</scope>
    <source>
        <strain evidence="2 3">CJ43</strain>
    </source>
</reference>
<dbReference type="EMBL" id="CP043329">
    <property type="protein sequence ID" value="QEK50674.1"/>
    <property type="molecule type" value="Genomic_DNA"/>
</dbReference>